<dbReference type="SUPFAM" id="SSF49319">
    <property type="entry name" value="Actinoxanthin-like"/>
    <property type="match status" value="1"/>
</dbReference>
<evidence type="ECO:0000313" key="3">
    <source>
        <dbReference type="EMBL" id="GLH96954.1"/>
    </source>
</evidence>
<gene>
    <name evidence="3" type="ORF">Pa4123_22280</name>
</gene>
<comment type="caution">
    <text evidence="3">The sequence shown here is derived from an EMBL/GenBank/DDBJ whole genome shotgun (WGS) entry which is preliminary data.</text>
</comment>
<name>A0ABQ5QRD3_9ACTN</name>
<proteinExistence type="predicted"/>
<accession>A0ABQ5QRD3</accession>
<dbReference type="Pfam" id="PF04213">
    <property type="entry name" value="HtaA"/>
    <property type="match status" value="1"/>
</dbReference>
<dbReference type="InterPro" id="IPR007331">
    <property type="entry name" value="Htaa"/>
</dbReference>
<evidence type="ECO:0000313" key="4">
    <source>
        <dbReference type="Proteomes" id="UP001144280"/>
    </source>
</evidence>
<evidence type="ECO:0000256" key="1">
    <source>
        <dbReference type="SAM" id="MobiDB-lite"/>
    </source>
</evidence>
<dbReference type="EMBL" id="BSDI01000007">
    <property type="protein sequence ID" value="GLH96954.1"/>
    <property type="molecule type" value="Genomic_DNA"/>
</dbReference>
<organism evidence="3 4">
    <name type="scientific">Phytohabitans aurantiacus</name>
    <dbReference type="NCBI Taxonomy" id="3016789"/>
    <lineage>
        <taxon>Bacteria</taxon>
        <taxon>Bacillati</taxon>
        <taxon>Actinomycetota</taxon>
        <taxon>Actinomycetes</taxon>
        <taxon>Micromonosporales</taxon>
        <taxon>Micromonosporaceae</taxon>
    </lineage>
</organism>
<dbReference type="InterPro" id="IPR027273">
    <property type="entry name" value="Neocarzinostatin-like"/>
</dbReference>
<feature type="domain" description="Htaa" evidence="2">
    <location>
        <begin position="13"/>
        <end position="174"/>
    </location>
</feature>
<sequence>MAPASAAPASVTSGALDWGFKASFRAYVQTGNGTPPIAVSNGATRNADGTFKFPATGGTYDAATGATTVHYGGTVVFSYPAHFFSITLANPAVVVDGAGGSLLADVDLETSGGGFEPVHVDQAQIATLGTAGASPAVSGDTVTWTNLVTTMTETGAAAFAGFYGAGTVLDPLSFAFTAPAAQSGPAVTVTPASGVDPTGATLTVTGSGFNPAGAGVYVVFGPKRDDYWANAAYYQSAKWVRAGGADPLNADGTFSTTLSVSATYTDGTGAAVDCRTVQCYVLTFAAHGSADRSQDTSTPIAFQSPGGANGGTAEQEITTRVLATGPLTLTSTGAAVALSAATPGAVASGDLNAVAVKDLRGTNAGWSVVGQVEQFTSGLGGTIAADNLGWTPTATVVGDGLNGADGTVTAGGVAQPGSGLGTARTLCGAAAGASAGEFRCGARLDLGVPAATAPGDYTATLTLTLS</sequence>
<feature type="region of interest" description="Disordered" evidence="1">
    <location>
        <begin position="291"/>
        <end position="312"/>
    </location>
</feature>
<dbReference type="Gene3D" id="2.60.40.230">
    <property type="entry name" value="Neocarzinostatin-like"/>
    <property type="match status" value="1"/>
</dbReference>
<evidence type="ECO:0000259" key="2">
    <source>
        <dbReference type="Pfam" id="PF04213"/>
    </source>
</evidence>
<protein>
    <recommendedName>
        <fullName evidence="2">Htaa domain-containing protein</fullName>
    </recommendedName>
</protein>
<keyword evidence="4" id="KW-1185">Reference proteome</keyword>
<dbReference type="Proteomes" id="UP001144280">
    <property type="component" value="Unassembled WGS sequence"/>
</dbReference>
<reference evidence="3" key="1">
    <citation type="submission" date="2022-12" db="EMBL/GenBank/DDBJ databases">
        <title>New Phytohabitans aurantiacus sp. RD004123 nov., an actinomycete isolated from soil.</title>
        <authorList>
            <person name="Triningsih D.W."/>
            <person name="Harunari E."/>
            <person name="Igarashi Y."/>
        </authorList>
    </citation>
    <scope>NUCLEOTIDE SEQUENCE</scope>
    <source>
        <strain evidence="3">RD004123</strain>
    </source>
</reference>